<dbReference type="EC" id="2.3.1.-" evidence="1"/>
<protein>
    <submittedName>
        <fullName evidence="1">Glycerol-3-phosphate/dihydroxyacetone phosphate acyltransferase</fullName>
        <ecNumber evidence="1">2.3.1.-</ecNumber>
    </submittedName>
</protein>
<keyword evidence="1" id="KW-0808">Transferase</keyword>
<keyword evidence="1" id="KW-0012">Acyltransferase</keyword>
<name>A0ACC2RKS6_9FUNG</name>
<dbReference type="EMBL" id="QTSX02007146">
    <property type="protein sequence ID" value="KAJ9050631.1"/>
    <property type="molecule type" value="Genomic_DNA"/>
</dbReference>
<accession>A0ACC2RKS6</accession>
<proteinExistence type="predicted"/>
<comment type="caution">
    <text evidence="1">The sequence shown here is derived from an EMBL/GenBank/DDBJ whole genome shotgun (WGS) entry which is preliminary data.</text>
</comment>
<evidence type="ECO:0000313" key="1">
    <source>
        <dbReference type="EMBL" id="KAJ9050631.1"/>
    </source>
</evidence>
<keyword evidence="2" id="KW-1185">Reference proteome</keyword>
<organism evidence="1 2">
    <name type="scientific">Entomophthora muscae</name>
    <dbReference type="NCBI Taxonomy" id="34485"/>
    <lineage>
        <taxon>Eukaryota</taxon>
        <taxon>Fungi</taxon>
        <taxon>Fungi incertae sedis</taxon>
        <taxon>Zoopagomycota</taxon>
        <taxon>Entomophthoromycotina</taxon>
        <taxon>Entomophthoromycetes</taxon>
        <taxon>Entomophthorales</taxon>
        <taxon>Entomophthoraceae</taxon>
        <taxon>Entomophthora</taxon>
    </lineage>
</organism>
<reference evidence="1" key="1">
    <citation type="submission" date="2022-04" db="EMBL/GenBank/DDBJ databases">
        <title>Genome of the entomopathogenic fungus Entomophthora muscae.</title>
        <authorList>
            <person name="Elya C."/>
            <person name="Lovett B.R."/>
            <person name="Lee E."/>
            <person name="Macias A.M."/>
            <person name="Hajek A.E."/>
            <person name="De Bivort B.L."/>
            <person name="Kasson M.T."/>
            <person name="De Fine Licht H.H."/>
            <person name="Stajich J.E."/>
        </authorList>
    </citation>
    <scope>NUCLEOTIDE SEQUENCE</scope>
    <source>
        <strain evidence="1">Berkeley</strain>
    </source>
</reference>
<evidence type="ECO:0000313" key="2">
    <source>
        <dbReference type="Proteomes" id="UP001165960"/>
    </source>
</evidence>
<dbReference type="Proteomes" id="UP001165960">
    <property type="component" value="Unassembled WGS sequence"/>
</dbReference>
<sequence length="674" mass="74749">MAIEWDYFMVDLTNGIMSGFVDFFFRDIEARGSHHIPKSGPVFFVGAPHANQFLDPIVLNKHAGRRISYLVAKKSYDRPFIGHLSKFSGSIPVTRAQDNAVKGIGALKLADQDAEPLMISGADTKFTEQVKSGTLLSLAKTKVTAEVVEVISDTSLLIKKPITDEESLEALSSGKGIGFTCIPHLDQSIVYKAVYETFNKGDCVGIFPEGGSHDRTELLPLKAGVAIMSLGAMAANPELDVKIVPCGLNYFHPDRFRSRAVVDYGKPITISKDMVEQFKQGGDAKRAAGTKLLGIVANALKDVTLTAPDYETLKMVQALRRLYQPPHRKFKLSQIVELNRRIVEGFLHFRSDPRIQNLSECVAAYNQQLETFGIRDHQVQTTKMNRFRATLRFFRNVMLLLILSYLTLPGLIINFPIYMAANIVSKRKQKEALAASTVKIAARDVISSWKMLIVLGLGPIIYYFYSFLAFMLLPPAGVSFCFRMLYFLGTLIVVPIISYCSLRFGERGLDFYCSLPPLLAVMCGSSFIKELQETRERLSIEITELANELAPQLYPELDTDIMAPHDNDFTTPIPSGAVTPNTFSAFNWFMSPLEMVNERLFSDSEGDSSASVSKSSSHTNLNSLISDSEFKTNQPSNHSPIELSTGSMDLGESMVIVQPPSPTSEIHTETKKGK</sequence>
<gene>
    <name evidence="1" type="primary">SCT1_3</name>
    <name evidence="1" type="ORF">DSO57_1012833</name>
</gene>